<comment type="similarity">
    <text evidence="1 4">Belongs to the enoyl-CoA hydratase/isomerase family.</text>
</comment>
<feature type="region of interest" description="Disordered" evidence="5">
    <location>
        <begin position="1"/>
        <end position="21"/>
    </location>
</feature>
<dbReference type="Proteomes" id="UP000198420">
    <property type="component" value="Unassembled WGS sequence"/>
</dbReference>
<sequence length="271" mass="28323">MSDAHETAPSAATAEEREAPEVLVEDREGVLVITLNRPQAKNAMTWNMARLIAAALDRLDDDPALRLAVITGSGGSFCAGMDLKGFLRGERPSIPGRGFGGVTAAPPRKPLIAAVEGWALAGGFELVLACDLVVAASTARFGIPEVKRGLVAAAGGLHRLPDRLPEVVAMELALTGDPVGAERLHALGLVGTLTGTGGALDAALALARRIAANGPMAVAASKRIIVESRAWPHEERFARQQPYVDEVFASNDAREGARAFAEKRPAAWTGS</sequence>
<accession>A0A238XB60</accession>
<dbReference type="PANTHER" id="PTHR11941:SF169">
    <property type="entry name" value="(7AS)-7A-METHYL-1,5-DIOXO-2,3,5,6,7,7A-HEXAHYDRO-1H-INDENE-CARBOXYL-COA HYDROLASE"/>
    <property type="match status" value="1"/>
</dbReference>
<keyword evidence="7" id="KW-1185">Reference proteome</keyword>
<evidence type="ECO:0000256" key="3">
    <source>
        <dbReference type="ARBA" id="ARBA00023239"/>
    </source>
</evidence>
<keyword evidence="2" id="KW-0443">Lipid metabolism</keyword>
<dbReference type="InterPro" id="IPR014748">
    <property type="entry name" value="Enoyl-CoA_hydra_C"/>
</dbReference>
<dbReference type="InterPro" id="IPR029045">
    <property type="entry name" value="ClpP/crotonase-like_dom_sf"/>
</dbReference>
<protein>
    <submittedName>
        <fullName evidence="6">Short chain enoyl-CoA hydratase</fullName>
    </submittedName>
</protein>
<reference evidence="7" key="1">
    <citation type="submission" date="2017-06" db="EMBL/GenBank/DDBJ databases">
        <authorList>
            <person name="Varghese N."/>
            <person name="Submissions S."/>
        </authorList>
    </citation>
    <scope>NUCLEOTIDE SEQUENCE [LARGE SCALE GENOMIC DNA]</scope>
    <source>
        <strain evidence="7">DSM 44485</strain>
    </source>
</reference>
<dbReference type="SUPFAM" id="SSF52096">
    <property type="entry name" value="ClpP/crotonase"/>
    <property type="match status" value="1"/>
</dbReference>
<gene>
    <name evidence="6" type="ORF">SAMN06265355_104112</name>
</gene>
<dbReference type="GO" id="GO:0006635">
    <property type="term" value="P:fatty acid beta-oxidation"/>
    <property type="evidence" value="ECO:0007669"/>
    <property type="project" value="TreeGrafter"/>
</dbReference>
<proteinExistence type="inferred from homology"/>
<keyword evidence="3" id="KW-0456">Lyase</keyword>
<dbReference type="EMBL" id="FZNP01000004">
    <property type="protein sequence ID" value="SNR55574.1"/>
    <property type="molecule type" value="Genomic_DNA"/>
</dbReference>
<evidence type="ECO:0000256" key="1">
    <source>
        <dbReference type="ARBA" id="ARBA00005254"/>
    </source>
</evidence>
<dbReference type="InterPro" id="IPR018376">
    <property type="entry name" value="Enoyl-CoA_hyd/isom_CS"/>
</dbReference>
<evidence type="ECO:0000256" key="4">
    <source>
        <dbReference type="RuleBase" id="RU003707"/>
    </source>
</evidence>
<dbReference type="PANTHER" id="PTHR11941">
    <property type="entry name" value="ENOYL-COA HYDRATASE-RELATED"/>
    <property type="match status" value="1"/>
</dbReference>
<dbReference type="RefSeq" id="WP_089311768.1">
    <property type="nucleotide sequence ID" value="NZ_FZNP01000004.1"/>
</dbReference>
<dbReference type="Pfam" id="PF00378">
    <property type="entry name" value="ECH_1"/>
    <property type="match status" value="1"/>
</dbReference>
<name>A0A238XB60_9ACTN</name>
<evidence type="ECO:0000256" key="2">
    <source>
        <dbReference type="ARBA" id="ARBA00023098"/>
    </source>
</evidence>
<dbReference type="Gene3D" id="1.10.12.10">
    <property type="entry name" value="Lyase 2-enoyl-coa Hydratase, Chain A, domain 2"/>
    <property type="match status" value="1"/>
</dbReference>
<dbReference type="Gene3D" id="3.90.226.10">
    <property type="entry name" value="2-enoyl-CoA Hydratase, Chain A, domain 1"/>
    <property type="match status" value="1"/>
</dbReference>
<dbReference type="AlphaFoldDB" id="A0A238XB60"/>
<evidence type="ECO:0000256" key="5">
    <source>
        <dbReference type="SAM" id="MobiDB-lite"/>
    </source>
</evidence>
<evidence type="ECO:0000313" key="7">
    <source>
        <dbReference type="Proteomes" id="UP000198420"/>
    </source>
</evidence>
<organism evidence="6 7">
    <name type="scientific">Actinomadura mexicana</name>
    <dbReference type="NCBI Taxonomy" id="134959"/>
    <lineage>
        <taxon>Bacteria</taxon>
        <taxon>Bacillati</taxon>
        <taxon>Actinomycetota</taxon>
        <taxon>Actinomycetes</taxon>
        <taxon>Streptosporangiales</taxon>
        <taxon>Thermomonosporaceae</taxon>
        <taxon>Actinomadura</taxon>
    </lineage>
</organism>
<evidence type="ECO:0000313" key="6">
    <source>
        <dbReference type="EMBL" id="SNR55574.1"/>
    </source>
</evidence>
<dbReference type="GO" id="GO:0016829">
    <property type="term" value="F:lyase activity"/>
    <property type="evidence" value="ECO:0007669"/>
    <property type="project" value="UniProtKB-KW"/>
</dbReference>
<dbReference type="CDD" id="cd06558">
    <property type="entry name" value="crotonase-like"/>
    <property type="match status" value="1"/>
</dbReference>
<dbReference type="PROSITE" id="PS00166">
    <property type="entry name" value="ENOYL_COA_HYDRATASE"/>
    <property type="match status" value="1"/>
</dbReference>
<dbReference type="OrthoDB" id="4284283at2"/>
<dbReference type="InterPro" id="IPR001753">
    <property type="entry name" value="Enoyl-CoA_hydra/iso"/>
</dbReference>
<dbReference type="NCBIfam" id="NF006100">
    <property type="entry name" value="PRK08252.1"/>
    <property type="match status" value="1"/>
</dbReference>